<feature type="domain" description="Nephrocystin 3-like N-terminal" evidence="4">
    <location>
        <begin position="4"/>
        <end position="129"/>
    </location>
</feature>
<dbReference type="InterPro" id="IPR027417">
    <property type="entry name" value="P-loop_NTPase"/>
</dbReference>
<dbReference type="Pfam" id="PF00023">
    <property type="entry name" value="Ank"/>
    <property type="match status" value="1"/>
</dbReference>
<dbReference type="PROSITE" id="PS50297">
    <property type="entry name" value="ANK_REP_REGION"/>
    <property type="match status" value="1"/>
</dbReference>
<evidence type="ECO:0000259" key="4">
    <source>
        <dbReference type="Pfam" id="PF24883"/>
    </source>
</evidence>
<keyword evidence="1" id="KW-0677">Repeat</keyword>
<dbReference type="SUPFAM" id="SSF52540">
    <property type="entry name" value="P-loop containing nucleoside triphosphate hydrolases"/>
    <property type="match status" value="1"/>
</dbReference>
<keyword evidence="6" id="KW-1185">Reference proteome</keyword>
<sequence>MSSIRSRVIDHVQSNRNPRTIHLLYYYASYGRHKQYRTMLMTFWEQSSSPDCSISMEAFARSATDDDEIHASLHQHLTDVERDVYVVIDALDQLPTEDHYHLLGWLNSLFQQHQKSGSKSCLAVMVTSRNENGCDELPSNHLSRIHVHPNDISEDLREYLDKRLGSALLSKPENPELKERVKESLISKADGMFLWARLKAAEICTMTLKADVVLALEESPDVDSIADDKSLEIPKKIYEMYKRYAKDFESPAKPLKEQQIVLRIMALLAHTTGSMSTKALYVALAIDTKEGKIDQGIYDNLIRYPNLTIQWCNSLIDINEILGTVSFCHGTVFEFFKTYKPADGQKLVAQLCLAHLCSSDFSEILFDDPTQLSHDKVYDLRVKNPFLKFASCNWAIAAKKSVGKDNERKIKTTHAEILSSFERLLGGCKREGKRVNLQLSFQVYHSATMGKLMPHGVQNEHIVSHFALHEFVNHFVEQRWLGSKWEERDDEGSMAMHWAIGKKTKHDIKDGDTVKMIEQIIRNQGDVDAQDIYGCTPLHYASHYGKLDVVKLLLDEKAKINCRNKMQETPLIVACKSHHEKVIIKLLEAGANSQIQSVSGSALQVVSLRGCSFCATSLFERYEKRNKMLPIFESGGPFGTPLHAAAYCGHSNIVDLLVGGTWTRGNLRLPRKMKRFSVLATNPTYGSVLTAAAIGCTKTKDPAPFKEIFRKLINHGVNVNDPSGEYGPALRAAASNGHLVLVELLWQSGAEIRLSTSVLGTAYQAAKVNNHQDIMFFLLTKDPRAPEARSTERILQIKETSHKYFLRPIQKYFLLN</sequence>
<evidence type="ECO:0000313" key="6">
    <source>
        <dbReference type="Proteomes" id="UP001492380"/>
    </source>
</evidence>
<dbReference type="Pfam" id="PF12796">
    <property type="entry name" value="Ank_2"/>
    <property type="match status" value="1"/>
</dbReference>
<evidence type="ECO:0000256" key="2">
    <source>
        <dbReference type="ARBA" id="ARBA00023043"/>
    </source>
</evidence>
<feature type="repeat" description="ANK" evidence="3">
    <location>
        <begin position="533"/>
        <end position="565"/>
    </location>
</feature>
<dbReference type="SUPFAM" id="SSF48403">
    <property type="entry name" value="Ankyrin repeat"/>
    <property type="match status" value="1"/>
</dbReference>
<dbReference type="Pfam" id="PF24883">
    <property type="entry name" value="NPHP3_N"/>
    <property type="match status" value="1"/>
</dbReference>
<dbReference type="Gene3D" id="3.40.50.300">
    <property type="entry name" value="P-loop containing nucleotide triphosphate hydrolases"/>
    <property type="match status" value="1"/>
</dbReference>
<dbReference type="SMART" id="SM00248">
    <property type="entry name" value="ANK"/>
    <property type="match status" value="6"/>
</dbReference>
<accession>A0ABR1Z0R8</accession>
<dbReference type="Gene3D" id="1.25.40.20">
    <property type="entry name" value="Ankyrin repeat-containing domain"/>
    <property type="match status" value="2"/>
</dbReference>
<name>A0ABR1Z0R8_9PEZI</name>
<evidence type="ECO:0000313" key="5">
    <source>
        <dbReference type="EMBL" id="KAK8244183.1"/>
    </source>
</evidence>
<evidence type="ECO:0000256" key="1">
    <source>
        <dbReference type="ARBA" id="ARBA00022737"/>
    </source>
</evidence>
<organism evidence="5 6">
    <name type="scientific">Phyllosticta capitalensis</name>
    <dbReference type="NCBI Taxonomy" id="121624"/>
    <lineage>
        <taxon>Eukaryota</taxon>
        <taxon>Fungi</taxon>
        <taxon>Dikarya</taxon>
        <taxon>Ascomycota</taxon>
        <taxon>Pezizomycotina</taxon>
        <taxon>Dothideomycetes</taxon>
        <taxon>Dothideomycetes incertae sedis</taxon>
        <taxon>Botryosphaeriales</taxon>
        <taxon>Phyllostictaceae</taxon>
        <taxon>Phyllosticta</taxon>
    </lineage>
</organism>
<keyword evidence="2 3" id="KW-0040">ANK repeat</keyword>
<gene>
    <name evidence="5" type="ORF">HDK90DRAFT_147910</name>
</gene>
<comment type="caution">
    <text evidence="5">The sequence shown here is derived from an EMBL/GenBank/DDBJ whole genome shotgun (WGS) entry which is preliminary data.</text>
</comment>
<dbReference type="PRINTS" id="PR01415">
    <property type="entry name" value="ANKYRIN"/>
</dbReference>
<dbReference type="InterPro" id="IPR036770">
    <property type="entry name" value="Ankyrin_rpt-contain_sf"/>
</dbReference>
<dbReference type="PANTHER" id="PTHR24198">
    <property type="entry name" value="ANKYRIN REPEAT AND PROTEIN KINASE DOMAIN-CONTAINING PROTEIN"/>
    <property type="match status" value="1"/>
</dbReference>
<dbReference type="EMBL" id="JBBWRZ010000002">
    <property type="protein sequence ID" value="KAK8244183.1"/>
    <property type="molecule type" value="Genomic_DNA"/>
</dbReference>
<reference evidence="5 6" key="1">
    <citation type="submission" date="2024-04" db="EMBL/GenBank/DDBJ databases">
        <title>Phyllosticta paracitricarpa is synonymous to the EU quarantine fungus P. citricarpa based on phylogenomic analyses.</title>
        <authorList>
            <consortium name="Lawrence Berkeley National Laboratory"/>
            <person name="Van Ingen-Buijs V.A."/>
            <person name="Van Westerhoven A.C."/>
            <person name="Haridas S."/>
            <person name="Skiadas P."/>
            <person name="Martin F."/>
            <person name="Groenewald J.Z."/>
            <person name="Crous P.W."/>
            <person name="Seidl M.F."/>
        </authorList>
    </citation>
    <scope>NUCLEOTIDE SEQUENCE [LARGE SCALE GENOMIC DNA]</scope>
    <source>
        <strain evidence="5 6">CBS 123374</strain>
    </source>
</reference>
<evidence type="ECO:0000256" key="3">
    <source>
        <dbReference type="PROSITE-ProRule" id="PRU00023"/>
    </source>
</evidence>
<dbReference type="PANTHER" id="PTHR24198:SF165">
    <property type="entry name" value="ANKYRIN REPEAT-CONTAINING PROTEIN-RELATED"/>
    <property type="match status" value="1"/>
</dbReference>
<dbReference type="InterPro" id="IPR002110">
    <property type="entry name" value="Ankyrin_rpt"/>
</dbReference>
<dbReference type="Proteomes" id="UP001492380">
    <property type="component" value="Unassembled WGS sequence"/>
</dbReference>
<protein>
    <submittedName>
        <fullName evidence="5">Ankyrin repeat-containing domain protein</fullName>
    </submittedName>
</protein>
<dbReference type="PROSITE" id="PS50088">
    <property type="entry name" value="ANK_REPEAT"/>
    <property type="match status" value="1"/>
</dbReference>
<proteinExistence type="predicted"/>
<dbReference type="InterPro" id="IPR056884">
    <property type="entry name" value="NPHP3-like_N"/>
</dbReference>